<proteinExistence type="predicted"/>
<evidence type="ECO:0000313" key="1">
    <source>
        <dbReference type="EMBL" id="OZC04267.1"/>
    </source>
</evidence>
<name>A0A259U346_9BACT</name>
<reference evidence="1 2" key="1">
    <citation type="submission" date="2016-11" db="EMBL/GenBank/DDBJ databases">
        <title>Study of marine rhodopsin-containing bacteria.</title>
        <authorList>
            <person name="Yoshizawa S."/>
            <person name="Kumagai Y."/>
            <person name="Kogure K."/>
        </authorList>
    </citation>
    <scope>NUCLEOTIDE SEQUENCE [LARGE SCALE GENOMIC DNA]</scope>
    <source>
        <strain evidence="1 2">SG-29</strain>
    </source>
</reference>
<protein>
    <submittedName>
        <fullName evidence="1">Uncharacterized protein</fullName>
    </submittedName>
</protein>
<organism evidence="1 2">
    <name type="scientific">Rubricoccus marinus</name>
    <dbReference type="NCBI Taxonomy" id="716817"/>
    <lineage>
        <taxon>Bacteria</taxon>
        <taxon>Pseudomonadati</taxon>
        <taxon>Rhodothermota</taxon>
        <taxon>Rhodothermia</taxon>
        <taxon>Rhodothermales</taxon>
        <taxon>Rubricoccaceae</taxon>
        <taxon>Rubricoccus</taxon>
    </lineage>
</organism>
<gene>
    <name evidence="1" type="ORF">BSZ36_15520</name>
</gene>
<dbReference type="Proteomes" id="UP000216446">
    <property type="component" value="Unassembled WGS sequence"/>
</dbReference>
<dbReference type="InParanoid" id="A0A259U346"/>
<evidence type="ECO:0000313" key="2">
    <source>
        <dbReference type="Proteomes" id="UP000216446"/>
    </source>
</evidence>
<comment type="caution">
    <text evidence="1">The sequence shown here is derived from an EMBL/GenBank/DDBJ whole genome shotgun (WGS) entry which is preliminary data.</text>
</comment>
<keyword evidence="2" id="KW-1185">Reference proteome</keyword>
<dbReference type="AlphaFoldDB" id="A0A259U346"/>
<dbReference type="EMBL" id="MQWB01000001">
    <property type="protein sequence ID" value="OZC04267.1"/>
    <property type="molecule type" value="Genomic_DNA"/>
</dbReference>
<accession>A0A259U346</accession>
<sequence length="212" mass="23227">MDVLKVFTDEPLALDAAADEPVPRGAPREMASLESLLRRPTYARAYLAGTHLGDETRTGLTALADPSLWREPLSDLWAGFEWSTHPEGLGPGRSLLAPAPGVALAAAPEAVDPALLARVGQAEDRAGWSALRAILDQQPSALVFTPEPAHDGWDWVVYTGQPLRQRLLAALQAHEAPGARRLVMPYQKARGEHKFYLERWALDDLPEWAMEV</sequence>